<dbReference type="AlphaFoldDB" id="A0A3A3ETT5"/>
<dbReference type="SMART" id="SM00267">
    <property type="entry name" value="GGDEF"/>
    <property type="match status" value="1"/>
</dbReference>
<comment type="cofactor">
    <cofactor evidence="1">
        <name>Mg(2+)</name>
        <dbReference type="ChEBI" id="CHEBI:18420"/>
    </cofactor>
</comment>
<dbReference type="GO" id="GO:0052621">
    <property type="term" value="F:diguanylate cyclase activity"/>
    <property type="evidence" value="ECO:0007669"/>
    <property type="project" value="UniProtKB-EC"/>
</dbReference>
<dbReference type="GO" id="GO:1902201">
    <property type="term" value="P:negative regulation of bacterial-type flagellum-dependent cell motility"/>
    <property type="evidence" value="ECO:0007669"/>
    <property type="project" value="TreeGrafter"/>
</dbReference>
<name>A0A3A3ETT5_9GAMM</name>
<dbReference type="EMBL" id="QYSE01000001">
    <property type="protein sequence ID" value="RJF37501.1"/>
    <property type="molecule type" value="Genomic_DNA"/>
</dbReference>
<dbReference type="Pfam" id="PF05228">
    <property type="entry name" value="CHASE4"/>
    <property type="match status" value="1"/>
</dbReference>
<dbReference type="PANTHER" id="PTHR45138">
    <property type="entry name" value="REGULATORY COMPONENTS OF SENSORY TRANSDUCTION SYSTEM"/>
    <property type="match status" value="1"/>
</dbReference>
<reference evidence="7 8" key="1">
    <citation type="submission" date="2018-09" db="EMBL/GenBank/DDBJ databases">
        <title>Identification of marine bacteria producing industrial enzymes.</title>
        <authorList>
            <person name="Cheng T.H."/>
            <person name="Saidin J."/>
            <person name="Muhd D.D."/>
            <person name="Isa M.N.M."/>
            <person name="Bakar M.F.A."/>
            <person name="Ismail N."/>
        </authorList>
    </citation>
    <scope>NUCLEOTIDE SEQUENCE [LARGE SCALE GENOMIC DNA]</scope>
    <source>
        <strain evidence="7 8">MNAD 1.6</strain>
    </source>
</reference>
<sequence>MCFLFCLVWYFMVIGARLKKRLLLAFTAACFAILLAQTIIRHFWILPTFEAMTKQNDRIDIQRVESQLQQEIDALSKMVFDSAAWDTMYEAAQQRDTQWFNSDYVIADALQRLDVNGWYLYDTQANIIGGGSFNNAYQPYSPMILETPNLLRENNLIILSADIDNSQSELIHKVRFITIDKTPAVTVAYNVTKSDGTGEFVATLLLWSFIDEDFVENLTPGLANDISFYGTDEATKYRDHLIRVFGEKKRAVVTTQHKRRLYLGVNDQAGDLLFVLSIASRERTYDRSLFDSSLITGLLISGSVFILFYLYINQQVLRPLRKLYTLVNSAISNNDFSARDEYFGNNELHQLGRGMNELFTLIENQRDEILERHQKLKHISNTDSMTMLANRRALDKHFAKLASDAELASQPISMIVADIDHFKLYNDFYGHDQGDKALCEVANLLKENTQPSNHFVARYGGEEFVIVLSNTDKQEAFKVAETLRNAVVTAQITHQGRTDLSYVTLSIGVASKAANEAFDSDSLFKIADDALYKAKKQGRNCCVAG</sequence>
<dbReference type="InterPro" id="IPR043128">
    <property type="entry name" value="Rev_trsase/Diguanyl_cyclase"/>
</dbReference>
<dbReference type="InterPro" id="IPR050469">
    <property type="entry name" value="Diguanylate_Cyclase"/>
</dbReference>
<accession>A0A3A3ETT5</accession>
<keyword evidence="4" id="KW-0472">Membrane</keyword>
<feature type="domain" description="GGDEF" evidence="6">
    <location>
        <begin position="410"/>
        <end position="545"/>
    </location>
</feature>
<organism evidence="7 8">
    <name type="scientific">Pseudoalteromonas gelatinilytica</name>
    <dbReference type="NCBI Taxonomy" id="1703256"/>
    <lineage>
        <taxon>Bacteria</taxon>
        <taxon>Pseudomonadati</taxon>
        <taxon>Pseudomonadota</taxon>
        <taxon>Gammaproteobacteria</taxon>
        <taxon>Alteromonadales</taxon>
        <taxon>Pseudoalteromonadaceae</taxon>
        <taxon>Pseudoalteromonas</taxon>
    </lineage>
</organism>
<evidence type="ECO:0000256" key="4">
    <source>
        <dbReference type="SAM" id="Phobius"/>
    </source>
</evidence>
<evidence type="ECO:0000313" key="7">
    <source>
        <dbReference type="EMBL" id="RJF37501.1"/>
    </source>
</evidence>
<protein>
    <recommendedName>
        <fullName evidence="2">diguanylate cyclase</fullName>
        <ecNumber evidence="2">2.7.7.65</ecNumber>
    </recommendedName>
</protein>
<comment type="caution">
    <text evidence="7">The sequence shown here is derived from an EMBL/GenBank/DDBJ whole genome shotgun (WGS) entry which is preliminary data.</text>
</comment>
<evidence type="ECO:0000259" key="6">
    <source>
        <dbReference type="PROSITE" id="PS50887"/>
    </source>
</evidence>
<dbReference type="PROSITE" id="PS50885">
    <property type="entry name" value="HAMP"/>
    <property type="match status" value="1"/>
</dbReference>
<dbReference type="GO" id="GO:0005886">
    <property type="term" value="C:plasma membrane"/>
    <property type="evidence" value="ECO:0007669"/>
    <property type="project" value="TreeGrafter"/>
</dbReference>
<evidence type="ECO:0000313" key="8">
    <source>
        <dbReference type="Proteomes" id="UP000265938"/>
    </source>
</evidence>
<feature type="transmembrane region" description="Helical" evidence="4">
    <location>
        <begin position="289"/>
        <end position="312"/>
    </location>
</feature>
<dbReference type="CDD" id="cd01949">
    <property type="entry name" value="GGDEF"/>
    <property type="match status" value="1"/>
</dbReference>
<dbReference type="Proteomes" id="UP000265938">
    <property type="component" value="Unassembled WGS sequence"/>
</dbReference>
<gene>
    <name evidence="7" type="ORF">D4741_05360</name>
</gene>
<evidence type="ECO:0000256" key="3">
    <source>
        <dbReference type="ARBA" id="ARBA00034247"/>
    </source>
</evidence>
<dbReference type="CDD" id="cd06225">
    <property type="entry name" value="HAMP"/>
    <property type="match status" value="1"/>
</dbReference>
<dbReference type="InterPro" id="IPR007892">
    <property type="entry name" value="CHASE4"/>
</dbReference>
<evidence type="ECO:0000259" key="5">
    <source>
        <dbReference type="PROSITE" id="PS50885"/>
    </source>
</evidence>
<dbReference type="EC" id="2.7.7.65" evidence="2"/>
<dbReference type="FunFam" id="3.30.70.270:FF:000001">
    <property type="entry name" value="Diguanylate cyclase domain protein"/>
    <property type="match status" value="1"/>
</dbReference>
<dbReference type="Gene3D" id="3.30.70.270">
    <property type="match status" value="1"/>
</dbReference>
<dbReference type="PANTHER" id="PTHR45138:SF9">
    <property type="entry name" value="DIGUANYLATE CYCLASE DGCM-RELATED"/>
    <property type="match status" value="1"/>
</dbReference>
<feature type="transmembrane region" description="Helical" evidence="4">
    <location>
        <begin position="25"/>
        <end position="44"/>
    </location>
</feature>
<dbReference type="InterPro" id="IPR003660">
    <property type="entry name" value="HAMP_dom"/>
</dbReference>
<keyword evidence="4" id="KW-1133">Transmembrane helix</keyword>
<dbReference type="Gene3D" id="6.10.340.10">
    <property type="match status" value="1"/>
</dbReference>
<evidence type="ECO:0000256" key="1">
    <source>
        <dbReference type="ARBA" id="ARBA00001946"/>
    </source>
</evidence>
<comment type="catalytic activity">
    <reaction evidence="3">
        <text>2 GTP = 3',3'-c-di-GMP + 2 diphosphate</text>
        <dbReference type="Rhea" id="RHEA:24898"/>
        <dbReference type="ChEBI" id="CHEBI:33019"/>
        <dbReference type="ChEBI" id="CHEBI:37565"/>
        <dbReference type="ChEBI" id="CHEBI:58805"/>
        <dbReference type="EC" id="2.7.7.65"/>
    </reaction>
</comment>
<dbReference type="InterPro" id="IPR029787">
    <property type="entry name" value="Nucleotide_cyclase"/>
</dbReference>
<dbReference type="InterPro" id="IPR000160">
    <property type="entry name" value="GGDEF_dom"/>
</dbReference>
<dbReference type="GO" id="GO:0043709">
    <property type="term" value="P:cell adhesion involved in single-species biofilm formation"/>
    <property type="evidence" value="ECO:0007669"/>
    <property type="project" value="TreeGrafter"/>
</dbReference>
<dbReference type="NCBIfam" id="TIGR00254">
    <property type="entry name" value="GGDEF"/>
    <property type="match status" value="1"/>
</dbReference>
<dbReference type="Pfam" id="PF00990">
    <property type="entry name" value="GGDEF"/>
    <property type="match status" value="1"/>
</dbReference>
<feature type="domain" description="HAMP" evidence="5">
    <location>
        <begin position="314"/>
        <end position="367"/>
    </location>
</feature>
<proteinExistence type="predicted"/>
<dbReference type="PROSITE" id="PS50887">
    <property type="entry name" value="GGDEF"/>
    <property type="match status" value="1"/>
</dbReference>
<dbReference type="SUPFAM" id="SSF55073">
    <property type="entry name" value="Nucleotide cyclase"/>
    <property type="match status" value="1"/>
</dbReference>
<evidence type="ECO:0000256" key="2">
    <source>
        <dbReference type="ARBA" id="ARBA00012528"/>
    </source>
</evidence>
<dbReference type="GO" id="GO:0007165">
    <property type="term" value="P:signal transduction"/>
    <property type="evidence" value="ECO:0007669"/>
    <property type="project" value="InterPro"/>
</dbReference>
<keyword evidence="4" id="KW-0812">Transmembrane</keyword>